<dbReference type="RefSeq" id="WP_165868612.1">
    <property type="nucleotide sequence ID" value="NZ_SMGQ01000016.1"/>
</dbReference>
<dbReference type="EMBL" id="SMGQ01000016">
    <property type="protein sequence ID" value="TCK89041.1"/>
    <property type="molecule type" value="Genomic_DNA"/>
</dbReference>
<name>A0A4V2PZA1_9FIRM</name>
<dbReference type="Proteomes" id="UP000294545">
    <property type="component" value="Unassembled WGS sequence"/>
</dbReference>
<comment type="similarity">
    <text evidence="1">Belongs to the bactofilin family.</text>
</comment>
<evidence type="ECO:0000313" key="3">
    <source>
        <dbReference type="Proteomes" id="UP000294545"/>
    </source>
</evidence>
<dbReference type="Pfam" id="PF04519">
    <property type="entry name" value="Bactofilin"/>
    <property type="match status" value="1"/>
</dbReference>
<dbReference type="PANTHER" id="PTHR35024:SF4">
    <property type="entry name" value="POLYMER-FORMING CYTOSKELETAL PROTEIN"/>
    <property type="match status" value="1"/>
</dbReference>
<keyword evidence="3" id="KW-1185">Reference proteome</keyword>
<organism evidence="2 3">
    <name type="scientific">Natranaerovirga hydrolytica</name>
    <dbReference type="NCBI Taxonomy" id="680378"/>
    <lineage>
        <taxon>Bacteria</taxon>
        <taxon>Bacillati</taxon>
        <taxon>Bacillota</taxon>
        <taxon>Clostridia</taxon>
        <taxon>Lachnospirales</taxon>
        <taxon>Natranaerovirgaceae</taxon>
        <taxon>Natranaerovirga</taxon>
    </lineage>
</organism>
<sequence length="127" mass="13743">MKKNKGNFEKFNTIIGNDAHIEGSMIKSKSSIQINGTYIGNVEVEDSLVIGEEGKVEGQIKASHLLVAGTIKGNVESNVQIHIMPTGKIYGDIHCKSIVIDDGAILEGMCKMKTDQGPLNNKKETSK</sequence>
<comment type="caution">
    <text evidence="2">The sequence shown here is derived from an EMBL/GenBank/DDBJ whole genome shotgun (WGS) entry which is preliminary data.</text>
</comment>
<evidence type="ECO:0000313" key="2">
    <source>
        <dbReference type="EMBL" id="TCK89041.1"/>
    </source>
</evidence>
<dbReference type="AlphaFoldDB" id="A0A4V2PZA1"/>
<proteinExistence type="inferred from homology"/>
<reference evidence="2 3" key="1">
    <citation type="submission" date="2019-03" db="EMBL/GenBank/DDBJ databases">
        <title>Genomic Encyclopedia of Type Strains, Phase IV (KMG-IV): sequencing the most valuable type-strain genomes for metagenomic binning, comparative biology and taxonomic classification.</title>
        <authorList>
            <person name="Goeker M."/>
        </authorList>
    </citation>
    <scope>NUCLEOTIDE SEQUENCE [LARGE SCALE GENOMIC DNA]</scope>
    <source>
        <strain evidence="2 3">DSM 24176</strain>
    </source>
</reference>
<gene>
    <name evidence="2" type="ORF">EDC19_2454</name>
</gene>
<evidence type="ECO:0000256" key="1">
    <source>
        <dbReference type="ARBA" id="ARBA00044755"/>
    </source>
</evidence>
<dbReference type="InterPro" id="IPR007607">
    <property type="entry name" value="BacA/B"/>
</dbReference>
<dbReference type="PANTHER" id="PTHR35024">
    <property type="entry name" value="HYPOTHETICAL CYTOSOLIC PROTEIN"/>
    <property type="match status" value="1"/>
</dbReference>
<protein>
    <submittedName>
        <fullName evidence="2">Cytoskeletal protein CcmA (Bactofilin family)</fullName>
    </submittedName>
</protein>
<accession>A0A4V2PZA1</accession>